<feature type="transmembrane region" description="Helical" evidence="6">
    <location>
        <begin position="41"/>
        <end position="74"/>
    </location>
</feature>
<dbReference type="AlphaFoldDB" id="A0A975K3J4"/>
<evidence type="ECO:0000256" key="1">
    <source>
        <dbReference type="ARBA" id="ARBA00004651"/>
    </source>
</evidence>
<feature type="transmembrane region" description="Helical" evidence="6">
    <location>
        <begin position="207"/>
        <end position="227"/>
    </location>
</feature>
<evidence type="ECO:0000259" key="7">
    <source>
        <dbReference type="Pfam" id="PF00482"/>
    </source>
</evidence>
<dbReference type="EMBL" id="CP046600">
    <property type="protein sequence ID" value="QUR69218.1"/>
    <property type="molecule type" value="Genomic_DNA"/>
</dbReference>
<evidence type="ECO:0000256" key="5">
    <source>
        <dbReference type="ARBA" id="ARBA00023136"/>
    </source>
</evidence>
<sequence length="267" mass="27463">MTGPAPAALILAIAVLLVPSAPRHRLVRKDSGRGRVRLINSGWLGCIAGCVSAGVAIVVPPTTVVAAAVVGATASLRYRRRRRGQRSCRETRALEAGLESLVGELRAGAHPVRAFSVAADEASGPVSAAFGAVAARARLGADVAAGLRSIARDSALPGYWERLAVSWQLANDHGLAIATVMRAAQRDIAERQRFSARMASGMAGARASATVLAGLPVLGVLLGQLIGARPVSFLLSGSAGGWLLVAGITLACAGLLWSDRITDWPAS</sequence>
<feature type="domain" description="Type II secretion system protein GspF" evidence="7">
    <location>
        <begin position="99"/>
        <end position="220"/>
    </location>
</feature>
<keyword evidence="4 6" id="KW-1133">Transmembrane helix</keyword>
<protein>
    <recommendedName>
        <fullName evidence="7">Type II secretion system protein GspF domain-containing protein</fullName>
    </recommendedName>
</protein>
<proteinExistence type="predicted"/>
<evidence type="ECO:0000256" key="4">
    <source>
        <dbReference type="ARBA" id="ARBA00022989"/>
    </source>
</evidence>
<keyword evidence="9" id="KW-1185">Reference proteome</keyword>
<dbReference type="Pfam" id="PF00482">
    <property type="entry name" value="T2SSF"/>
    <property type="match status" value="1"/>
</dbReference>
<dbReference type="PANTHER" id="PTHR35007:SF4">
    <property type="entry name" value="CONSERVED TRANSMEMBRANE PROTEIN-RELATED"/>
    <property type="match status" value="1"/>
</dbReference>
<dbReference type="RefSeq" id="WP_211696803.1">
    <property type="nucleotide sequence ID" value="NZ_CP046600.1"/>
</dbReference>
<dbReference type="KEGG" id="mspg:F6B93_20980"/>
<evidence type="ECO:0000256" key="3">
    <source>
        <dbReference type="ARBA" id="ARBA00022692"/>
    </source>
</evidence>
<organism evidence="8 9">
    <name type="scientific">Mycobacterium spongiae</name>
    <dbReference type="NCBI Taxonomy" id="886343"/>
    <lineage>
        <taxon>Bacteria</taxon>
        <taxon>Bacillati</taxon>
        <taxon>Actinomycetota</taxon>
        <taxon>Actinomycetes</taxon>
        <taxon>Mycobacteriales</taxon>
        <taxon>Mycobacteriaceae</taxon>
        <taxon>Mycobacterium</taxon>
    </lineage>
</organism>
<comment type="subcellular location">
    <subcellularLocation>
        <location evidence="1">Cell membrane</location>
        <topology evidence="1">Multi-pass membrane protein</topology>
    </subcellularLocation>
</comment>
<gene>
    <name evidence="8" type="ORF">F6B93_20980</name>
</gene>
<dbReference type="Proteomes" id="UP000682202">
    <property type="component" value="Chromosome"/>
</dbReference>
<keyword evidence="2" id="KW-1003">Cell membrane</keyword>
<evidence type="ECO:0000256" key="2">
    <source>
        <dbReference type="ARBA" id="ARBA00022475"/>
    </source>
</evidence>
<keyword evidence="5 6" id="KW-0472">Membrane</keyword>
<keyword evidence="3 6" id="KW-0812">Transmembrane</keyword>
<evidence type="ECO:0000256" key="6">
    <source>
        <dbReference type="SAM" id="Phobius"/>
    </source>
</evidence>
<feature type="transmembrane region" description="Helical" evidence="6">
    <location>
        <begin position="239"/>
        <end position="257"/>
    </location>
</feature>
<dbReference type="GO" id="GO:0005886">
    <property type="term" value="C:plasma membrane"/>
    <property type="evidence" value="ECO:0007669"/>
    <property type="project" value="UniProtKB-SubCell"/>
</dbReference>
<evidence type="ECO:0000313" key="8">
    <source>
        <dbReference type="EMBL" id="QUR69218.1"/>
    </source>
</evidence>
<name>A0A975K3J4_9MYCO</name>
<evidence type="ECO:0000313" key="9">
    <source>
        <dbReference type="Proteomes" id="UP000682202"/>
    </source>
</evidence>
<reference evidence="8" key="1">
    <citation type="submission" date="2019-12" db="EMBL/GenBank/DDBJ databases">
        <title>Mycobacterium spongiae sp. nov.</title>
        <authorList>
            <person name="Stinear T."/>
        </authorList>
    </citation>
    <scope>NUCLEOTIDE SEQUENCE</scope>
    <source>
        <strain evidence="8">FSD4b-SM</strain>
    </source>
</reference>
<dbReference type="InterPro" id="IPR018076">
    <property type="entry name" value="T2SS_GspF_dom"/>
</dbReference>
<dbReference type="PANTHER" id="PTHR35007">
    <property type="entry name" value="INTEGRAL MEMBRANE PROTEIN-RELATED"/>
    <property type="match status" value="1"/>
</dbReference>
<accession>A0A975K3J4</accession>